<comment type="caution">
    <text evidence="2">The sequence shown here is derived from an EMBL/GenBank/DDBJ whole genome shotgun (WGS) entry which is preliminary data.</text>
</comment>
<feature type="signal peptide" evidence="1">
    <location>
        <begin position="1"/>
        <end position="19"/>
    </location>
</feature>
<evidence type="ECO:0008006" key="4">
    <source>
        <dbReference type="Google" id="ProtNLM"/>
    </source>
</evidence>
<dbReference type="PROSITE" id="PS51257">
    <property type="entry name" value="PROKAR_LIPOPROTEIN"/>
    <property type="match status" value="1"/>
</dbReference>
<keyword evidence="3" id="KW-1185">Reference proteome</keyword>
<dbReference type="Proteomes" id="UP000238385">
    <property type="component" value="Unassembled WGS sequence"/>
</dbReference>
<protein>
    <recommendedName>
        <fullName evidence="4">PEP-CTERM protein-sorting domain-containing protein</fullName>
    </recommendedName>
</protein>
<keyword evidence="1" id="KW-0732">Signal</keyword>
<reference evidence="2 3" key="1">
    <citation type="submission" date="2018-03" db="EMBL/GenBank/DDBJ databases">
        <title>Marinobacter brunus sp. nov., a marine bacterium of Gamma-proteobacteria isolated from the surface seawater of the South China Sea.</title>
        <authorList>
            <person name="Cheng H."/>
            <person name="Wu Y.-H."/>
            <person name="Xamxidin M."/>
            <person name="Xu X.-W."/>
        </authorList>
    </citation>
    <scope>NUCLEOTIDE SEQUENCE [LARGE SCALE GENOMIC DNA]</scope>
    <source>
        <strain evidence="2 3">JCM 30472</strain>
    </source>
</reference>
<evidence type="ECO:0000313" key="3">
    <source>
        <dbReference type="Proteomes" id="UP000238385"/>
    </source>
</evidence>
<evidence type="ECO:0000256" key="1">
    <source>
        <dbReference type="SAM" id="SignalP"/>
    </source>
</evidence>
<dbReference type="RefSeq" id="WP_106673088.1">
    <property type="nucleotide sequence ID" value="NZ_BMFE01000002.1"/>
</dbReference>
<dbReference type="AlphaFoldDB" id="A0A2T1K8L0"/>
<dbReference type="EMBL" id="PXNN01000017">
    <property type="protein sequence ID" value="PSF06457.1"/>
    <property type="molecule type" value="Genomic_DNA"/>
</dbReference>
<proteinExistence type="predicted"/>
<name>A0A2T1K8L0_9GAMM</name>
<feature type="chain" id="PRO_5015507059" description="PEP-CTERM protein-sorting domain-containing protein" evidence="1">
    <location>
        <begin position="20"/>
        <end position="210"/>
    </location>
</feature>
<sequence length="210" mass="23526">MKHLILAVFLLSVACGVHAKPFYSYDLHGMVTGDIGGVASLSGVHMGDEFTIRLNIWTHNSGQHKVSFQGVIGDWAFLEQQTVASYHWGDWSPERFYTFGSYSPLTPPEGNGSTVYPYALYLGFLGLEQTGTVTIPEENRLIRDTGEINLNQFHSGGFHFWFFNQEIGSPFGTEEDLYGSITRIVAVPEPSTLLLSALWFAFLCIKRHLR</sequence>
<accession>A0A2T1K8L0</accession>
<organism evidence="2 3">
    <name type="scientific">Marinobacter halophilus</name>
    <dbReference type="NCBI Taxonomy" id="1323740"/>
    <lineage>
        <taxon>Bacteria</taxon>
        <taxon>Pseudomonadati</taxon>
        <taxon>Pseudomonadota</taxon>
        <taxon>Gammaproteobacteria</taxon>
        <taxon>Pseudomonadales</taxon>
        <taxon>Marinobacteraceae</taxon>
        <taxon>Marinobacter</taxon>
    </lineage>
</organism>
<dbReference type="OrthoDB" id="6365461at2"/>
<gene>
    <name evidence="2" type="ORF">C7H08_15220</name>
</gene>
<evidence type="ECO:0000313" key="2">
    <source>
        <dbReference type="EMBL" id="PSF06457.1"/>
    </source>
</evidence>